<comment type="similarity">
    <text evidence="1">Belongs to the AB hydrolase superfamily.</text>
</comment>
<dbReference type="EMBL" id="UYYF01004689">
    <property type="protein sequence ID" value="VDN06416.1"/>
    <property type="molecule type" value="Genomic_DNA"/>
</dbReference>
<protein>
    <recommendedName>
        <fullName evidence="7">sn-1-specific diacylglycerol lipase ABHD11</fullName>
        <ecNumber evidence="3">3.1.1.116</ecNumber>
    </recommendedName>
    <alternativeName>
        <fullName evidence="4">Alpha/beta hydrolase domain-containing protein 11</fullName>
    </alternativeName>
</protein>
<evidence type="ECO:0000256" key="6">
    <source>
        <dbReference type="ARBA" id="ARBA00043742"/>
    </source>
</evidence>
<comment type="catalytic activity">
    <reaction evidence="11">
        <text>1-octadecanoyl-2-(5Z,8Z,11Z,14Z-eicosatetraenoyl)-sn-glycerol + H2O = 2-(5Z,8Z,11Z,14Z-eicosatetraenoyl)-glycerol + octadecanoate + H(+)</text>
        <dbReference type="Rhea" id="RHEA:38507"/>
        <dbReference type="ChEBI" id="CHEBI:15377"/>
        <dbReference type="ChEBI" id="CHEBI:15378"/>
        <dbReference type="ChEBI" id="CHEBI:25629"/>
        <dbReference type="ChEBI" id="CHEBI:52392"/>
        <dbReference type="ChEBI" id="CHEBI:75728"/>
    </reaction>
</comment>
<comment type="catalytic activity">
    <reaction evidence="6">
        <text>a 1,3-diacyl-sn-glycerol + H2O = a 1-acyl-sn-glycerol + a fatty acid + H(+)</text>
        <dbReference type="Rhea" id="RHEA:38503"/>
        <dbReference type="ChEBI" id="CHEBI:15377"/>
        <dbReference type="ChEBI" id="CHEBI:15378"/>
        <dbReference type="ChEBI" id="CHEBI:28868"/>
        <dbReference type="ChEBI" id="CHEBI:64683"/>
        <dbReference type="ChEBI" id="CHEBI:77272"/>
    </reaction>
</comment>
<dbReference type="PANTHER" id="PTHR46118">
    <property type="entry name" value="PROTEIN ABHD11"/>
    <property type="match status" value="1"/>
</dbReference>
<comment type="catalytic activity">
    <reaction evidence="9">
        <text>1,2-didecanoylglycerol + H2O = decanoylglycerol + decanoate + H(+)</text>
        <dbReference type="Rhea" id="RHEA:48596"/>
        <dbReference type="ChEBI" id="CHEBI:11152"/>
        <dbReference type="ChEBI" id="CHEBI:15377"/>
        <dbReference type="ChEBI" id="CHEBI:15378"/>
        <dbReference type="ChEBI" id="CHEBI:27689"/>
        <dbReference type="ChEBI" id="CHEBI:90605"/>
    </reaction>
</comment>
<evidence type="ECO:0000259" key="12">
    <source>
        <dbReference type="Pfam" id="PF00561"/>
    </source>
</evidence>
<dbReference type="SUPFAM" id="SSF53474">
    <property type="entry name" value="alpha/beta-Hydrolases"/>
    <property type="match status" value="1"/>
</dbReference>
<evidence type="ECO:0000256" key="1">
    <source>
        <dbReference type="ARBA" id="ARBA00008645"/>
    </source>
</evidence>
<name>A0A0N5D715_THECL</name>
<dbReference type="WBParaSite" id="TCLT_0000884401-mRNA-1">
    <property type="protein sequence ID" value="TCLT_0000884401-mRNA-1"/>
    <property type="gene ID" value="TCLT_0000884401"/>
</dbReference>
<dbReference type="OrthoDB" id="8119704at2759"/>
<evidence type="ECO:0000313" key="14">
    <source>
        <dbReference type="Proteomes" id="UP000276776"/>
    </source>
</evidence>
<dbReference type="Gene3D" id="3.40.50.1820">
    <property type="entry name" value="alpha/beta hydrolase"/>
    <property type="match status" value="1"/>
</dbReference>
<evidence type="ECO:0000256" key="8">
    <source>
        <dbReference type="ARBA" id="ARBA00048283"/>
    </source>
</evidence>
<dbReference type="STRING" id="103827.A0A0N5D715"/>
<keyword evidence="2" id="KW-0378">Hydrolase</keyword>
<dbReference type="OMA" id="LITMHGL"/>
<dbReference type="EC" id="3.1.1.116" evidence="3"/>
<dbReference type="GO" id="GO:0016787">
    <property type="term" value="F:hydrolase activity"/>
    <property type="evidence" value="ECO:0007669"/>
    <property type="project" value="UniProtKB-KW"/>
</dbReference>
<dbReference type="InterPro" id="IPR029058">
    <property type="entry name" value="AB_hydrolase_fold"/>
</dbReference>
<reference evidence="13 14" key="2">
    <citation type="submission" date="2018-11" db="EMBL/GenBank/DDBJ databases">
        <authorList>
            <consortium name="Pathogen Informatics"/>
        </authorList>
    </citation>
    <scope>NUCLEOTIDE SEQUENCE [LARGE SCALE GENOMIC DNA]</scope>
</reference>
<evidence type="ECO:0000313" key="13">
    <source>
        <dbReference type="EMBL" id="VDN06416.1"/>
    </source>
</evidence>
<keyword evidence="14" id="KW-1185">Reference proteome</keyword>
<gene>
    <name evidence="13" type="ORF">TCLT_LOCUS8833</name>
</gene>
<comment type="catalytic activity">
    <reaction evidence="5">
        <text>a 1,2-diacyl-sn-glycerol + H2O = a 2-acylglycerol + a fatty acid + H(+)</text>
        <dbReference type="Rhea" id="RHEA:33275"/>
        <dbReference type="ChEBI" id="CHEBI:15377"/>
        <dbReference type="ChEBI" id="CHEBI:15378"/>
        <dbReference type="ChEBI" id="CHEBI:17389"/>
        <dbReference type="ChEBI" id="CHEBI:17815"/>
        <dbReference type="ChEBI" id="CHEBI:28868"/>
        <dbReference type="EC" id="3.1.1.116"/>
    </reaction>
</comment>
<evidence type="ECO:0000256" key="10">
    <source>
        <dbReference type="ARBA" id="ARBA00048513"/>
    </source>
</evidence>
<evidence type="ECO:0000256" key="11">
    <source>
        <dbReference type="ARBA" id="ARBA00048919"/>
    </source>
</evidence>
<evidence type="ECO:0000256" key="4">
    <source>
        <dbReference type="ARBA" id="ARBA00042703"/>
    </source>
</evidence>
<accession>A0A0N5D715</accession>
<dbReference type="AlphaFoldDB" id="A0A0N5D715"/>
<organism evidence="15">
    <name type="scientific">Thelazia callipaeda</name>
    <name type="common">Oriental eyeworm</name>
    <name type="synonym">Parasitic nematode</name>
    <dbReference type="NCBI Taxonomy" id="103827"/>
    <lineage>
        <taxon>Eukaryota</taxon>
        <taxon>Metazoa</taxon>
        <taxon>Ecdysozoa</taxon>
        <taxon>Nematoda</taxon>
        <taxon>Chromadorea</taxon>
        <taxon>Rhabditida</taxon>
        <taxon>Spirurina</taxon>
        <taxon>Spiruromorpha</taxon>
        <taxon>Thelazioidea</taxon>
        <taxon>Thelaziidae</taxon>
        <taxon>Thelazia</taxon>
    </lineage>
</organism>
<proteinExistence type="inferred from homology"/>
<comment type="catalytic activity">
    <reaction evidence="10">
        <text>1-octadecanoyl-2-(9Z-octadecenoyl)-sn-glycerol + H2O = 2-(9Z-octadecenoyl)-glycerol + octadecanoate + H(+)</text>
        <dbReference type="Rhea" id="RHEA:77103"/>
        <dbReference type="ChEBI" id="CHEBI:15377"/>
        <dbReference type="ChEBI" id="CHEBI:15378"/>
        <dbReference type="ChEBI" id="CHEBI:25629"/>
        <dbReference type="ChEBI" id="CHEBI:73990"/>
        <dbReference type="ChEBI" id="CHEBI:75468"/>
    </reaction>
</comment>
<dbReference type="Pfam" id="PF00561">
    <property type="entry name" value="Abhydrolase_1"/>
    <property type="match status" value="1"/>
</dbReference>
<evidence type="ECO:0000256" key="7">
    <source>
        <dbReference type="ARBA" id="ARBA00044064"/>
    </source>
</evidence>
<evidence type="ECO:0000256" key="3">
    <source>
        <dbReference type="ARBA" id="ARBA00026104"/>
    </source>
</evidence>
<evidence type="ECO:0000256" key="2">
    <source>
        <dbReference type="ARBA" id="ARBA00022801"/>
    </source>
</evidence>
<evidence type="ECO:0000256" key="9">
    <source>
        <dbReference type="ARBA" id="ARBA00048504"/>
    </source>
</evidence>
<dbReference type="InterPro" id="IPR000073">
    <property type="entry name" value="AB_hydrolase_1"/>
</dbReference>
<feature type="domain" description="AB hydrolase-1" evidence="12">
    <location>
        <begin position="39"/>
        <end position="278"/>
    </location>
</feature>
<dbReference type="PANTHER" id="PTHR46118:SF4">
    <property type="entry name" value="PROTEIN ABHD11"/>
    <property type="match status" value="1"/>
</dbReference>
<evidence type="ECO:0000313" key="15">
    <source>
        <dbReference type="WBParaSite" id="TCLT_0000884401-mRNA-1"/>
    </source>
</evidence>
<comment type="catalytic activity">
    <reaction evidence="8">
        <text>1-octadecanoyl-2-(4Z,7Z,10Z,13Z,16Z,19Z-docosahexaenoyl)-sn-glycerol + H2O = 2-(4Z,7Z,10Z,13Z,16Z,19Z-docosahexaenoyl)-glycerol + octadecanoate + H(+)</text>
        <dbReference type="Rhea" id="RHEA:77107"/>
        <dbReference type="ChEBI" id="CHEBI:15377"/>
        <dbReference type="ChEBI" id="CHEBI:15378"/>
        <dbReference type="ChEBI" id="CHEBI:25629"/>
        <dbReference type="ChEBI" id="CHEBI:77129"/>
        <dbReference type="ChEBI" id="CHEBI:186738"/>
    </reaction>
</comment>
<dbReference type="Proteomes" id="UP000276776">
    <property type="component" value="Unassembled WGS sequence"/>
</dbReference>
<reference evidence="15" key="1">
    <citation type="submission" date="2017-02" db="UniProtKB">
        <authorList>
            <consortium name="WormBaseParasite"/>
        </authorList>
    </citation>
    <scope>IDENTIFICATION</scope>
</reference>
<sequence length="303" mass="34980">MCGFIQHYKWKRVVQKCQMSSYPLRLSFKKFGKECKLAPIIILHGLFGQKMNWNSIANVLQYRLETVVFSLDLRNHGDSPWHPTMTYAEMANDVKYFIDDILPQQIGKLSRIHLLGHSMGGKTAMHFALMEGSSERLKSLIIEDIAPKKYISSTKFPKIINAMKSINLNTSRNEIEQKLAQTITDRTLRMFLLMNLSRLDKQKYRWQLNLDSIQNCMHEISGNGIQDKGVYHGKCLFVSGANSDYIKPIDHTLILERFPKALFSVIAGASHWVHAEKPYEFTDVIADFISSVEFEHYNKCNKK</sequence>
<evidence type="ECO:0000256" key="5">
    <source>
        <dbReference type="ARBA" id="ARBA00043667"/>
    </source>
</evidence>